<sequence length="518" mass="59444">MAKTAGVSSLQSGYAWPLVLFLLVSYVGYRLVQHVRQRFQHERFKKAHGCYGPSSVMATDYFGLTFMFRALSAHNNKRLLDFFNSLFRKHGRTFMFYTARRNVIFTDDPENIKALLATKFDDWENKTLRQEAFGSLLGDGIFTTDGAFWSHSRAMLRPTFEKSQITDLAQFEGHVNKLVARIPADGKTVDLQYLFHCLTIDSSTELLFGSSTDTLGEKDEEALDFVNHFEYAMVDGALRTRVGRLYKLWRHPKAEKAISESHKFVDKYVEQAMKIKNSTLGSIGEKKHRREDGKFVFLDELAKHEEVDSTRVRDECLNILLAGRDTTASLLSELWFVLAREPEVYKKLQAEVDELHGELPTYEQLRNMKYLKYCAQETLRLYPPVPMLPKLAIKDTILPHGGGKDGTEPLFCAKGTVASYNMYSMHREPSIFGQDSESFNPDRWLDPDLRPSWGFLPFGGGPRVCLGQQYALTETYYVTVRLMQSFRHIEARDSEPWREKLAVTLCSWNGVKVGMYVT</sequence>
<keyword evidence="12" id="KW-1185">Reference proteome</keyword>
<dbReference type="Gene3D" id="1.10.630.10">
    <property type="entry name" value="Cytochrome P450"/>
    <property type="match status" value="1"/>
</dbReference>
<comment type="similarity">
    <text evidence="2 9">Belongs to the cytochrome P450 family.</text>
</comment>
<dbReference type="PRINTS" id="PR00385">
    <property type="entry name" value="P450"/>
</dbReference>
<dbReference type="GO" id="GO:0004497">
    <property type="term" value="F:monooxygenase activity"/>
    <property type="evidence" value="ECO:0007669"/>
    <property type="project" value="UniProtKB-KW"/>
</dbReference>
<evidence type="ECO:0000313" key="12">
    <source>
        <dbReference type="Proteomes" id="UP000011761"/>
    </source>
</evidence>
<evidence type="ECO:0000256" key="9">
    <source>
        <dbReference type="RuleBase" id="RU000461"/>
    </source>
</evidence>
<dbReference type="HOGENOM" id="CLU_001570_27_0_1"/>
<feature type="binding site" description="axial binding residue" evidence="8">
    <location>
        <position position="465"/>
    </location>
    <ligand>
        <name>heme</name>
        <dbReference type="ChEBI" id="CHEBI:30413"/>
    </ligand>
    <ligandPart>
        <name>Fe</name>
        <dbReference type="ChEBI" id="CHEBI:18248"/>
    </ligandPart>
</feature>
<dbReference type="PANTHER" id="PTHR24287">
    <property type="entry name" value="P450, PUTATIVE (EUROFUNG)-RELATED"/>
    <property type="match status" value="1"/>
</dbReference>
<dbReference type="STRING" id="717646.M2MMV6"/>
<dbReference type="InterPro" id="IPR047146">
    <property type="entry name" value="Cyt_P450_E_CYP52_fungi"/>
</dbReference>
<dbReference type="GO" id="GO:0005506">
    <property type="term" value="F:iron ion binding"/>
    <property type="evidence" value="ECO:0007669"/>
    <property type="project" value="InterPro"/>
</dbReference>
<protein>
    <recommendedName>
        <fullName evidence="13">Cytochrome P450 alkane hydroxylase</fullName>
    </recommendedName>
</protein>
<evidence type="ECO:0000313" key="11">
    <source>
        <dbReference type="EMBL" id="EMC92773.1"/>
    </source>
</evidence>
<dbReference type="PROSITE" id="PS00086">
    <property type="entry name" value="CYTOCHROME_P450"/>
    <property type="match status" value="1"/>
</dbReference>
<evidence type="ECO:0000256" key="7">
    <source>
        <dbReference type="ARBA" id="ARBA00023033"/>
    </source>
</evidence>
<evidence type="ECO:0000256" key="1">
    <source>
        <dbReference type="ARBA" id="ARBA00001971"/>
    </source>
</evidence>
<dbReference type="Pfam" id="PF00067">
    <property type="entry name" value="p450"/>
    <property type="match status" value="1"/>
</dbReference>
<dbReference type="Proteomes" id="UP000011761">
    <property type="component" value="Unassembled WGS sequence"/>
</dbReference>
<evidence type="ECO:0000256" key="10">
    <source>
        <dbReference type="SAM" id="Phobius"/>
    </source>
</evidence>
<dbReference type="OMA" id="NIKVRTF"/>
<dbReference type="CDD" id="cd11063">
    <property type="entry name" value="CYP52"/>
    <property type="match status" value="1"/>
</dbReference>
<keyword evidence="10" id="KW-0812">Transmembrane</keyword>
<evidence type="ECO:0000256" key="5">
    <source>
        <dbReference type="ARBA" id="ARBA00023002"/>
    </source>
</evidence>
<keyword evidence="10" id="KW-0472">Membrane</keyword>
<keyword evidence="3 8" id="KW-0349">Heme</keyword>
<dbReference type="PANTHER" id="PTHR24287:SF1">
    <property type="entry name" value="P450, PUTATIVE (EUROFUNG)-RELATED"/>
    <property type="match status" value="1"/>
</dbReference>
<dbReference type="GeneID" id="19109113"/>
<keyword evidence="6 8" id="KW-0408">Iron</keyword>
<comment type="cofactor">
    <cofactor evidence="1 8">
        <name>heme</name>
        <dbReference type="ChEBI" id="CHEBI:30413"/>
    </cofactor>
</comment>
<keyword evidence="7 9" id="KW-0503">Monooxygenase</keyword>
<organism evidence="11 12">
    <name type="scientific">Baudoinia panamericana (strain UAMH 10762)</name>
    <name type="common">Angels' share fungus</name>
    <name type="synonym">Baudoinia compniacensis (strain UAMH 10762)</name>
    <dbReference type="NCBI Taxonomy" id="717646"/>
    <lineage>
        <taxon>Eukaryota</taxon>
        <taxon>Fungi</taxon>
        <taxon>Dikarya</taxon>
        <taxon>Ascomycota</taxon>
        <taxon>Pezizomycotina</taxon>
        <taxon>Dothideomycetes</taxon>
        <taxon>Dothideomycetidae</taxon>
        <taxon>Mycosphaerellales</taxon>
        <taxon>Teratosphaeriaceae</taxon>
        <taxon>Baudoinia</taxon>
    </lineage>
</organism>
<dbReference type="PRINTS" id="PR00463">
    <property type="entry name" value="EP450I"/>
</dbReference>
<evidence type="ECO:0000256" key="2">
    <source>
        <dbReference type="ARBA" id="ARBA00010617"/>
    </source>
</evidence>
<dbReference type="InterPro" id="IPR001128">
    <property type="entry name" value="Cyt_P450"/>
</dbReference>
<keyword evidence="5 9" id="KW-0560">Oxidoreductase</keyword>
<evidence type="ECO:0000256" key="6">
    <source>
        <dbReference type="ARBA" id="ARBA00023004"/>
    </source>
</evidence>
<accession>M2MMV6</accession>
<evidence type="ECO:0008006" key="13">
    <source>
        <dbReference type="Google" id="ProtNLM"/>
    </source>
</evidence>
<evidence type="ECO:0000256" key="4">
    <source>
        <dbReference type="ARBA" id="ARBA00022723"/>
    </source>
</evidence>
<dbReference type="EMBL" id="KB445561">
    <property type="protein sequence ID" value="EMC92773.1"/>
    <property type="molecule type" value="Genomic_DNA"/>
</dbReference>
<feature type="transmembrane region" description="Helical" evidence="10">
    <location>
        <begin position="14"/>
        <end position="32"/>
    </location>
</feature>
<evidence type="ECO:0000256" key="3">
    <source>
        <dbReference type="ARBA" id="ARBA00022617"/>
    </source>
</evidence>
<dbReference type="InterPro" id="IPR002401">
    <property type="entry name" value="Cyt_P450_E_grp-I"/>
</dbReference>
<dbReference type="GO" id="GO:0016705">
    <property type="term" value="F:oxidoreductase activity, acting on paired donors, with incorporation or reduction of molecular oxygen"/>
    <property type="evidence" value="ECO:0007669"/>
    <property type="project" value="InterPro"/>
</dbReference>
<dbReference type="OrthoDB" id="1470350at2759"/>
<keyword evidence="10" id="KW-1133">Transmembrane helix</keyword>
<keyword evidence="4 8" id="KW-0479">Metal-binding</keyword>
<dbReference type="AlphaFoldDB" id="M2MMV6"/>
<dbReference type="RefSeq" id="XP_007680106.1">
    <property type="nucleotide sequence ID" value="XM_007681916.1"/>
</dbReference>
<evidence type="ECO:0000256" key="8">
    <source>
        <dbReference type="PIRSR" id="PIRSR602401-1"/>
    </source>
</evidence>
<reference evidence="11 12" key="1">
    <citation type="journal article" date="2012" name="PLoS Pathog.">
        <title>Diverse lifestyles and strategies of plant pathogenesis encoded in the genomes of eighteen Dothideomycetes fungi.</title>
        <authorList>
            <person name="Ohm R.A."/>
            <person name="Feau N."/>
            <person name="Henrissat B."/>
            <person name="Schoch C.L."/>
            <person name="Horwitz B.A."/>
            <person name="Barry K.W."/>
            <person name="Condon B.J."/>
            <person name="Copeland A.C."/>
            <person name="Dhillon B."/>
            <person name="Glaser F."/>
            <person name="Hesse C.N."/>
            <person name="Kosti I."/>
            <person name="LaButti K."/>
            <person name="Lindquist E.A."/>
            <person name="Lucas S."/>
            <person name="Salamov A.A."/>
            <person name="Bradshaw R.E."/>
            <person name="Ciuffetti L."/>
            <person name="Hamelin R.C."/>
            <person name="Kema G.H.J."/>
            <person name="Lawrence C."/>
            <person name="Scott J.A."/>
            <person name="Spatafora J.W."/>
            <person name="Turgeon B.G."/>
            <person name="de Wit P.J.G.M."/>
            <person name="Zhong S."/>
            <person name="Goodwin S.B."/>
            <person name="Grigoriev I.V."/>
        </authorList>
    </citation>
    <scope>NUCLEOTIDE SEQUENCE [LARGE SCALE GENOMIC DNA]</scope>
    <source>
        <strain evidence="11 12">UAMH 10762</strain>
    </source>
</reference>
<dbReference type="KEGG" id="bcom:BAUCODRAFT_151181"/>
<proteinExistence type="inferred from homology"/>
<dbReference type="GO" id="GO:0020037">
    <property type="term" value="F:heme binding"/>
    <property type="evidence" value="ECO:0007669"/>
    <property type="project" value="InterPro"/>
</dbReference>
<dbReference type="SUPFAM" id="SSF48264">
    <property type="entry name" value="Cytochrome P450"/>
    <property type="match status" value="1"/>
</dbReference>
<gene>
    <name evidence="11" type="ORF">BAUCODRAFT_151181</name>
</gene>
<dbReference type="InterPro" id="IPR017972">
    <property type="entry name" value="Cyt_P450_CS"/>
</dbReference>
<dbReference type="eggNOG" id="KOG0157">
    <property type="taxonomic scope" value="Eukaryota"/>
</dbReference>
<dbReference type="InterPro" id="IPR036396">
    <property type="entry name" value="Cyt_P450_sf"/>
</dbReference>
<name>M2MMV6_BAUPA</name>